<dbReference type="Pfam" id="PF18975">
    <property type="entry name" value="DUF5711"/>
    <property type="match status" value="1"/>
</dbReference>
<dbReference type="STRING" id="1156417.Y919_08640"/>
<evidence type="ECO:0008006" key="3">
    <source>
        <dbReference type="Google" id="ProtNLM"/>
    </source>
</evidence>
<gene>
    <name evidence="1" type="ORF">Y919_08640</name>
</gene>
<dbReference type="EMBL" id="AZTB01000044">
    <property type="protein sequence ID" value="KGG80017.1"/>
    <property type="molecule type" value="Genomic_DNA"/>
</dbReference>
<dbReference type="InterPro" id="IPR043765">
    <property type="entry name" value="DUF5711"/>
</dbReference>
<comment type="caution">
    <text evidence="1">The sequence shown here is derived from an EMBL/GenBank/DDBJ whole genome shotgun (WGS) entry which is preliminary data.</text>
</comment>
<dbReference type="AlphaFoldDB" id="A0A096BGP2"/>
<proteinExistence type="predicted"/>
<dbReference type="InterPro" id="IPR015943">
    <property type="entry name" value="WD40/YVTN_repeat-like_dom_sf"/>
</dbReference>
<accession>A0A096BGP2</accession>
<evidence type="ECO:0000313" key="2">
    <source>
        <dbReference type="Proteomes" id="UP000029622"/>
    </source>
</evidence>
<dbReference type="InterPro" id="IPR011047">
    <property type="entry name" value="Quinoprotein_ADH-like_sf"/>
</dbReference>
<protein>
    <recommendedName>
        <fullName evidence="3">Outer membrane protein assembly factor BamB</fullName>
    </recommendedName>
</protein>
<dbReference type="Gene3D" id="2.130.10.10">
    <property type="entry name" value="YVTN repeat-like/Quinoprotein amine dehydrogenase"/>
    <property type="match status" value="1"/>
</dbReference>
<dbReference type="Proteomes" id="UP000029622">
    <property type="component" value="Unassembled WGS sequence"/>
</dbReference>
<organism evidence="1 2">
    <name type="scientific">Caloranaerobacter azorensis H53214</name>
    <dbReference type="NCBI Taxonomy" id="1156417"/>
    <lineage>
        <taxon>Bacteria</taxon>
        <taxon>Bacillati</taxon>
        <taxon>Bacillota</taxon>
        <taxon>Tissierellia</taxon>
        <taxon>Tissierellales</taxon>
        <taxon>Thermohalobacteraceae</taxon>
        <taxon>Caloranaerobacter</taxon>
    </lineage>
</organism>
<name>A0A096BGP2_9FIRM</name>
<reference evidence="1 2" key="1">
    <citation type="submission" date="2013-12" db="EMBL/GenBank/DDBJ databases">
        <title>Draft genome sequence of Caloranaerobacter sp. H53214.</title>
        <authorList>
            <person name="Jiang L.J."/>
            <person name="Shao Z.Z."/>
            <person name="Long M.N."/>
        </authorList>
    </citation>
    <scope>NUCLEOTIDE SEQUENCE [LARGE SCALE GENOMIC DNA]</scope>
    <source>
        <strain evidence="1 2">H53214</strain>
    </source>
</reference>
<dbReference type="SUPFAM" id="SSF50998">
    <property type="entry name" value="Quinoprotein alcohol dehydrogenase-like"/>
    <property type="match status" value="1"/>
</dbReference>
<sequence length="369" mass="42419">MRDSRTKRHSKRLQFFVLLFFLLILIASSKMFNIDRLLLNNSTKTLELMSSMNIDMSKYSGIKIYDDAILIVSSNKIISLDYNGTVKWKKDIKAINPIVRFGMHNIYILDSINGQVVTLDLNGEEIWRYDFKKSIEDIIEKGDCLIVFTKAGEKKDQINIFDLKGDLVGNIILEQGIALDCDISNDKKKVLINVLDLSDEKIKSKVALYSINGYEIWEQDVENDIISKINFIDDKILSVTKSDIKLLNSKQKLLWDRGIDGEIIDLNIDIENKQIILLYTGNKKYLEVISINGRTKMKKEVDKNIKKIYIRDSNIYLVGDKKIYGISKDVFLDYNISEKIKSVGVLKDKLIVITNEGIKIMKLVNLKSN</sequence>
<evidence type="ECO:0000313" key="1">
    <source>
        <dbReference type="EMBL" id="KGG80017.1"/>
    </source>
</evidence>